<dbReference type="Gene3D" id="1.10.10.10">
    <property type="entry name" value="Winged helix-like DNA-binding domain superfamily/Winged helix DNA-binding domain"/>
    <property type="match status" value="1"/>
</dbReference>
<reference evidence="7 9" key="1">
    <citation type="submission" date="2018-06" db="EMBL/GenBank/DDBJ databases">
        <title>Occurrence of a novel blaKPC-2- and qnrS2- harbouring IncP6 plasmid from Aeromonas taiwanensis isolates recovered from the river sediments.</title>
        <authorList>
            <person name="Zheng B."/>
            <person name="Yu X."/>
            <person name="Xiao Y."/>
        </authorList>
    </citation>
    <scope>NUCLEOTIDE SEQUENCE [LARGE SCALE GENOMIC DNA]</scope>
    <source>
        <strain evidence="6 8">1713</strain>
        <strain evidence="7 9">198</strain>
    </source>
</reference>
<dbReference type="Pfam" id="PF03466">
    <property type="entry name" value="LysR_substrate"/>
    <property type="match status" value="1"/>
</dbReference>
<keyword evidence="4" id="KW-0804">Transcription</keyword>
<dbReference type="PANTHER" id="PTHR30537">
    <property type="entry name" value="HTH-TYPE TRANSCRIPTIONAL REGULATOR"/>
    <property type="match status" value="1"/>
</dbReference>
<evidence type="ECO:0000259" key="5">
    <source>
        <dbReference type="PROSITE" id="PS50931"/>
    </source>
</evidence>
<sequence length="303" mass="32843">MNQDAFALLPAFVAVVEAGSFSGAARQLGSSKSALSKKVSQLEQLLGCQLLYRTTRSLTLTEAGDRYFETVRHAVRLASDGEDAIGALQAAPRGLLRVTVPMVYGRRHIAPLIPDFLARHPEVQLQLEMSDAQQDLVAEGFDVAVRIGALEDSSLIARRLAPCHSTLCAAPAYLARAGTPRTPRDLEAHNCLFYSLFRGGTQWRLQGPEGEVAITPRGNFEVNNSDAIHTALLAGLGIGNMPDFIVGEDLAAGRLEPLLPAHALPEHGIWCVYPRRRHLPAKVGAWLAFLEERLGQPSDGISR</sequence>
<protein>
    <submittedName>
        <fullName evidence="7">LysR family transcriptional regulator</fullName>
    </submittedName>
</protein>
<name>A0A5F0KDH8_9GAMM</name>
<dbReference type="InterPro" id="IPR005119">
    <property type="entry name" value="LysR_subst-bd"/>
</dbReference>
<evidence type="ECO:0000256" key="1">
    <source>
        <dbReference type="ARBA" id="ARBA00009437"/>
    </source>
</evidence>
<dbReference type="InterPro" id="IPR036388">
    <property type="entry name" value="WH-like_DNA-bd_sf"/>
</dbReference>
<dbReference type="Gene3D" id="3.40.190.290">
    <property type="match status" value="1"/>
</dbReference>
<dbReference type="InterPro" id="IPR000847">
    <property type="entry name" value="LysR_HTH_N"/>
</dbReference>
<keyword evidence="8" id="KW-1185">Reference proteome</keyword>
<dbReference type="SUPFAM" id="SSF46785">
    <property type="entry name" value="Winged helix' DNA-binding domain"/>
    <property type="match status" value="1"/>
</dbReference>
<dbReference type="InterPro" id="IPR058163">
    <property type="entry name" value="LysR-type_TF_proteobact-type"/>
</dbReference>
<dbReference type="OrthoDB" id="9786526at2"/>
<organism evidence="7 9">
    <name type="scientific">Aeromonas taiwanensis</name>
    <dbReference type="NCBI Taxonomy" id="633417"/>
    <lineage>
        <taxon>Bacteria</taxon>
        <taxon>Pseudomonadati</taxon>
        <taxon>Pseudomonadota</taxon>
        <taxon>Gammaproteobacteria</taxon>
        <taxon>Aeromonadales</taxon>
        <taxon>Aeromonadaceae</taxon>
        <taxon>Aeromonas</taxon>
    </lineage>
</organism>
<keyword evidence="2" id="KW-0805">Transcription regulation</keyword>
<evidence type="ECO:0000256" key="4">
    <source>
        <dbReference type="ARBA" id="ARBA00023163"/>
    </source>
</evidence>
<dbReference type="FunFam" id="3.40.190.290:FF:000001">
    <property type="entry name" value="Transcriptional regulator, LysR family"/>
    <property type="match status" value="1"/>
</dbReference>
<dbReference type="EMBL" id="QORL01000009">
    <property type="protein sequence ID" value="TFF78164.1"/>
    <property type="molecule type" value="Genomic_DNA"/>
</dbReference>
<evidence type="ECO:0000313" key="8">
    <source>
        <dbReference type="Proteomes" id="UP000297720"/>
    </source>
</evidence>
<dbReference type="GO" id="GO:0003700">
    <property type="term" value="F:DNA-binding transcription factor activity"/>
    <property type="evidence" value="ECO:0007669"/>
    <property type="project" value="InterPro"/>
</dbReference>
<dbReference type="FunFam" id="1.10.10.10:FF:000001">
    <property type="entry name" value="LysR family transcriptional regulator"/>
    <property type="match status" value="1"/>
</dbReference>
<dbReference type="Pfam" id="PF00126">
    <property type="entry name" value="HTH_1"/>
    <property type="match status" value="1"/>
</dbReference>
<keyword evidence="3" id="KW-0238">DNA-binding</keyword>
<gene>
    <name evidence="6" type="ORF">DRM93_06670</name>
    <name evidence="7" type="ORF">DRM94_06670</name>
</gene>
<dbReference type="CDD" id="cd08422">
    <property type="entry name" value="PBP2_CrgA_like"/>
    <property type="match status" value="1"/>
</dbReference>
<dbReference type="AlphaFoldDB" id="A0A5F0KDH8"/>
<proteinExistence type="inferred from homology"/>
<evidence type="ECO:0000313" key="7">
    <source>
        <dbReference type="EMBL" id="TFF82404.1"/>
    </source>
</evidence>
<dbReference type="Proteomes" id="UP000297720">
    <property type="component" value="Unassembled WGS sequence"/>
</dbReference>
<evidence type="ECO:0000313" key="9">
    <source>
        <dbReference type="Proteomes" id="UP000297914"/>
    </source>
</evidence>
<dbReference type="GO" id="GO:0043565">
    <property type="term" value="F:sequence-specific DNA binding"/>
    <property type="evidence" value="ECO:0007669"/>
    <property type="project" value="TreeGrafter"/>
</dbReference>
<dbReference type="InterPro" id="IPR036390">
    <property type="entry name" value="WH_DNA-bd_sf"/>
</dbReference>
<evidence type="ECO:0000313" key="6">
    <source>
        <dbReference type="EMBL" id="TFF78164.1"/>
    </source>
</evidence>
<dbReference type="GO" id="GO:0006351">
    <property type="term" value="P:DNA-templated transcription"/>
    <property type="evidence" value="ECO:0007669"/>
    <property type="project" value="TreeGrafter"/>
</dbReference>
<feature type="domain" description="HTH lysR-type" evidence="5">
    <location>
        <begin position="1"/>
        <end position="61"/>
    </location>
</feature>
<evidence type="ECO:0000256" key="3">
    <source>
        <dbReference type="ARBA" id="ARBA00023125"/>
    </source>
</evidence>
<accession>A0A5F0KDH8</accession>
<dbReference type="Proteomes" id="UP000297914">
    <property type="component" value="Unassembled WGS sequence"/>
</dbReference>
<dbReference type="PROSITE" id="PS50931">
    <property type="entry name" value="HTH_LYSR"/>
    <property type="match status" value="1"/>
</dbReference>
<comment type="similarity">
    <text evidence="1">Belongs to the LysR transcriptional regulatory family.</text>
</comment>
<dbReference type="SUPFAM" id="SSF53850">
    <property type="entry name" value="Periplasmic binding protein-like II"/>
    <property type="match status" value="1"/>
</dbReference>
<comment type="caution">
    <text evidence="7">The sequence shown here is derived from an EMBL/GenBank/DDBJ whole genome shotgun (WGS) entry which is preliminary data.</text>
</comment>
<dbReference type="EMBL" id="QORK01000009">
    <property type="protein sequence ID" value="TFF82404.1"/>
    <property type="molecule type" value="Genomic_DNA"/>
</dbReference>
<evidence type="ECO:0000256" key="2">
    <source>
        <dbReference type="ARBA" id="ARBA00023015"/>
    </source>
</evidence>
<dbReference type="PANTHER" id="PTHR30537:SF5">
    <property type="entry name" value="HTH-TYPE TRANSCRIPTIONAL ACTIVATOR TTDR-RELATED"/>
    <property type="match status" value="1"/>
</dbReference>